<dbReference type="Pfam" id="PF00691">
    <property type="entry name" value="OmpA"/>
    <property type="match status" value="1"/>
</dbReference>
<evidence type="ECO:0000256" key="1">
    <source>
        <dbReference type="ARBA" id="ARBA00004442"/>
    </source>
</evidence>
<dbReference type="InterPro" id="IPR050330">
    <property type="entry name" value="Bact_OuterMem_StrucFunc"/>
</dbReference>
<gene>
    <name evidence="7" type="ORF">J2I46_17725</name>
</gene>
<dbReference type="InterPro" id="IPR036737">
    <property type="entry name" value="OmpA-like_sf"/>
</dbReference>
<dbReference type="PANTHER" id="PTHR30329:SF21">
    <property type="entry name" value="LIPOPROTEIN YIAD-RELATED"/>
    <property type="match status" value="1"/>
</dbReference>
<dbReference type="CDD" id="cd07185">
    <property type="entry name" value="OmpA_C-like"/>
    <property type="match status" value="1"/>
</dbReference>
<sequence length="470" mass="51143">MSALILFLNLLLVSKLPAQIPAPPATPVCVRLVGVVRDYSTHRPLSATLSVKIGNKQTVIGTSADATGQFDIGIACTASALLIERTGYRPQRLPLNLTTATDDVYVIIPLVATDQQGVNRPYLQTEQTHYVQPKSNETTGSGQVQHNTFTVTDALAGQPVRAQVCFIFTKTGKRTCLDTDASGNCSTDFTDKDIVAMEVRAPGYQPYQGNISVEQLGGPALHQHVHLLRELVLLSVQSVPAQSAVGFQGMLQPEGSKKPVMLVSAANRPGFFTASDLFPNRYELLLVNRQKTVVHRQTITVSVGLNVAKITWPATNTTSAVTRANTPEQLSPAISTTVTPATTKLADNLPMLLFEEGSCVLSNEARTALGQVGSYLQQHPDVHLRLVGHTDRLGDERLNQYLGEYRAKVAAGYLHWQWGIADNRLEIVGFGSRFLVGANNNEESRRQNRRVSLKFIPAQSVNRVVNSATN</sequence>
<proteinExistence type="predicted"/>
<evidence type="ECO:0000313" key="7">
    <source>
        <dbReference type="EMBL" id="MBO0950440.1"/>
    </source>
</evidence>
<comment type="caution">
    <text evidence="7">The sequence shown here is derived from an EMBL/GenBank/DDBJ whole genome shotgun (WGS) entry which is preliminary data.</text>
</comment>
<evidence type="ECO:0000256" key="5">
    <source>
        <dbReference type="SAM" id="SignalP"/>
    </source>
</evidence>
<dbReference type="Proteomes" id="UP000664628">
    <property type="component" value="Unassembled WGS sequence"/>
</dbReference>
<keyword evidence="3" id="KW-0998">Cell outer membrane</keyword>
<protein>
    <submittedName>
        <fullName evidence="7">OmpA family protein</fullName>
    </submittedName>
</protein>
<dbReference type="PROSITE" id="PS51123">
    <property type="entry name" value="OMPA_2"/>
    <property type="match status" value="1"/>
</dbReference>
<accession>A0ABS3JK99</accession>
<dbReference type="Gene3D" id="3.30.1330.60">
    <property type="entry name" value="OmpA-like domain"/>
    <property type="match status" value="1"/>
</dbReference>
<keyword evidence="5" id="KW-0732">Signal</keyword>
<keyword evidence="8" id="KW-1185">Reference proteome</keyword>
<dbReference type="InterPro" id="IPR006665">
    <property type="entry name" value="OmpA-like"/>
</dbReference>
<evidence type="ECO:0000256" key="4">
    <source>
        <dbReference type="PROSITE-ProRule" id="PRU00473"/>
    </source>
</evidence>
<evidence type="ECO:0000259" key="6">
    <source>
        <dbReference type="PROSITE" id="PS51123"/>
    </source>
</evidence>
<reference evidence="7 8" key="1">
    <citation type="submission" date="2021-03" db="EMBL/GenBank/DDBJ databases">
        <title>Fibrella sp. HMF5405 genome sequencing and assembly.</title>
        <authorList>
            <person name="Kang H."/>
            <person name="Kim H."/>
            <person name="Bae S."/>
            <person name="Joh K."/>
        </authorList>
    </citation>
    <scope>NUCLEOTIDE SEQUENCE [LARGE SCALE GENOMIC DNA]</scope>
    <source>
        <strain evidence="7 8">HMF5405</strain>
    </source>
</reference>
<dbReference type="SUPFAM" id="SSF103088">
    <property type="entry name" value="OmpA-like"/>
    <property type="match status" value="1"/>
</dbReference>
<comment type="subcellular location">
    <subcellularLocation>
        <location evidence="1">Cell outer membrane</location>
    </subcellularLocation>
</comment>
<feature type="signal peptide" evidence="5">
    <location>
        <begin position="1"/>
        <end position="18"/>
    </location>
</feature>
<dbReference type="InterPro" id="IPR006664">
    <property type="entry name" value="OMP_bac"/>
</dbReference>
<dbReference type="EMBL" id="JAFMYW010000005">
    <property type="protein sequence ID" value="MBO0950440.1"/>
    <property type="molecule type" value="Genomic_DNA"/>
</dbReference>
<dbReference type="RefSeq" id="WP_207330390.1">
    <property type="nucleotide sequence ID" value="NZ_JAFMYW010000005.1"/>
</dbReference>
<keyword evidence="2 4" id="KW-0472">Membrane</keyword>
<name>A0ABS3JK99_9BACT</name>
<dbReference type="PRINTS" id="PR01021">
    <property type="entry name" value="OMPADOMAIN"/>
</dbReference>
<evidence type="ECO:0000256" key="2">
    <source>
        <dbReference type="ARBA" id="ARBA00023136"/>
    </source>
</evidence>
<evidence type="ECO:0000256" key="3">
    <source>
        <dbReference type="ARBA" id="ARBA00023237"/>
    </source>
</evidence>
<organism evidence="7 8">
    <name type="scientific">Fibrella forsythiae</name>
    <dbReference type="NCBI Taxonomy" id="2817061"/>
    <lineage>
        <taxon>Bacteria</taxon>
        <taxon>Pseudomonadati</taxon>
        <taxon>Bacteroidota</taxon>
        <taxon>Cytophagia</taxon>
        <taxon>Cytophagales</taxon>
        <taxon>Spirosomataceae</taxon>
        <taxon>Fibrella</taxon>
    </lineage>
</organism>
<evidence type="ECO:0000313" key="8">
    <source>
        <dbReference type="Proteomes" id="UP000664628"/>
    </source>
</evidence>
<dbReference type="PANTHER" id="PTHR30329">
    <property type="entry name" value="STATOR ELEMENT OF FLAGELLAR MOTOR COMPLEX"/>
    <property type="match status" value="1"/>
</dbReference>
<feature type="chain" id="PRO_5045363341" evidence="5">
    <location>
        <begin position="19"/>
        <end position="470"/>
    </location>
</feature>
<feature type="domain" description="OmpA-like" evidence="6">
    <location>
        <begin position="341"/>
        <end position="459"/>
    </location>
</feature>